<name>A0ABR3JFQ4_9AGAR</name>
<feature type="region of interest" description="Disordered" evidence="1">
    <location>
        <begin position="118"/>
        <end position="169"/>
    </location>
</feature>
<protein>
    <recommendedName>
        <fullName evidence="4">C2H2-type domain-containing protein</fullName>
    </recommendedName>
</protein>
<evidence type="ECO:0008006" key="4">
    <source>
        <dbReference type="Google" id="ProtNLM"/>
    </source>
</evidence>
<evidence type="ECO:0000313" key="3">
    <source>
        <dbReference type="Proteomes" id="UP001556367"/>
    </source>
</evidence>
<sequence>MPKPSRPQIADETHGLFCSGCGAQFDTLQAREDHWTGGDFDCFKKERRDSRTWLICPFESFANVTCSHTVLRSQSTNLLEHARVHTGHYKYFCTCGYKTPNKSGFYRHQRKCKSAEAPVVPQGIQANPSSTSSTSTSSSSTPEPQFSPPAHSSPASVQSFPEVGHPPLGNDLTVNELGLVPALPTHSSVLPLMTNPHHAIGQHGPYSSVPHHDMHAFPTSSYGTATHSSVLASSSAGFAQYPPHPTSGWPLPNLAPPSQAPHTWAGNVPMMPAMPSMIASPAPPFAPYTGSQTNYTAPSYVGHGQKMPVAQGAPYPTYPLNAWAGIAEMPAMNAIVLPVVPPVPQVDPVPGLLAEYETLKAMAMEMGFTDFPDADADADVDMEVAPPQYPIGSFLHMLNTDVDELSNNFF</sequence>
<keyword evidence="3" id="KW-1185">Reference proteome</keyword>
<proteinExistence type="predicted"/>
<accession>A0ABR3JFQ4</accession>
<dbReference type="EMBL" id="JASNQZ010000008">
    <property type="protein sequence ID" value="KAL0953980.1"/>
    <property type="molecule type" value="Genomic_DNA"/>
</dbReference>
<evidence type="ECO:0000256" key="1">
    <source>
        <dbReference type="SAM" id="MobiDB-lite"/>
    </source>
</evidence>
<dbReference type="Gene3D" id="3.30.160.60">
    <property type="entry name" value="Classic Zinc Finger"/>
    <property type="match status" value="1"/>
</dbReference>
<reference evidence="3" key="1">
    <citation type="submission" date="2024-06" db="EMBL/GenBank/DDBJ databases">
        <title>Multi-omics analyses provide insights into the biosynthesis of the anticancer antibiotic pleurotin in Hohenbuehelia grisea.</title>
        <authorList>
            <person name="Weaver J.A."/>
            <person name="Alberti F."/>
        </authorList>
    </citation>
    <scope>NUCLEOTIDE SEQUENCE [LARGE SCALE GENOMIC DNA]</scope>
    <source>
        <strain evidence="3">T-177</strain>
    </source>
</reference>
<feature type="compositionally biased region" description="Low complexity" evidence="1">
    <location>
        <begin position="129"/>
        <end position="141"/>
    </location>
</feature>
<gene>
    <name evidence="2" type="ORF">HGRIS_005139</name>
</gene>
<evidence type="ECO:0000313" key="2">
    <source>
        <dbReference type="EMBL" id="KAL0953980.1"/>
    </source>
</evidence>
<comment type="caution">
    <text evidence="2">The sequence shown here is derived from an EMBL/GenBank/DDBJ whole genome shotgun (WGS) entry which is preliminary data.</text>
</comment>
<organism evidence="2 3">
    <name type="scientific">Hohenbuehelia grisea</name>
    <dbReference type="NCBI Taxonomy" id="104357"/>
    <lineage>
        <taxon>Eukaryota</taxon>
        <taxon>Fungi</taxon>
        <taxon>Dikarya</taxon>
        <taxon>Basidiomycota</taxon>
        <taxon>Agaricomycotina</taxon>
        <taxon>Agaricomycetes</taxon>
        <taxon>Agaricomycetidae</taxon>
        <taxon>Agaricales</taxon>
        <taxon>Pleurotineae</taxon>
        <taxon>Pleurotaceae</taxon>
        <taxon>Hohenbuehelia</taxon>
    </lineage>
</organism>
<dbReference type="Proteomes" id="UP001556367">
    <property type="component" value="Unassembled WGS sequence"/>
</dbReference>